<evidence type="ECO:0000313" key="1">
    <source>
        <dbReference type="EMBL" id="PXF45611.1"/>
    </source>
</evidence>
<sequence>MCANPHGFQTFYDRHDIFTRHYAGFCVAGSSVFGRDEQKFMAADVAVGEVHLQFVVEGAVHVFGKDTGLSADGLHFARRCMCEPVYIF</sequence>
<proteinExistence type="predicted"/>
<evidence type="ECO:0000313" key="2">
    <source>
        <dbReference type="Proteomes" id="UP000247409"/>
    </source>
</evidence>
<keyword evidence="2" id="KW-1185">Reference proteome</keyword>
<organism evidence="1 2">
    <name type="scientific">Gracilariopsis chorda</name>
    <dbReference type="NCBI Taxonomy" id="448386"/>
    <lineage>
        <taxon>Eukaryota</taxon>
        <taxon>Rhodophyta</taxon>
        <taxon>Florideophyceae</taxon>
        <taxon>Rhodymeniophycidae</taxon>
        <taxon>Gracilariales</taxon>
        <taxon>Gracilariaceae</taxon>
        <taxon>Gracilariopsis</taxon>
    </lineage>
</organism>
<reference evidence="1 2" key="1">
    <citation type="journal article" date="2018" name="Mol. Biol. Evol.">
        <title>Analysis of the draft genome of the red seaweed Gracilariopsis chorda provides insights into genome size evolution in Rhodophyta.</title>
        <authorList>
            <person name="Lee J."/>
            <person name="Yang E.C."/>
            <person name="Graf L."/>
            <person name="Yang J.H."/>
            <person name="Qiu H."/>
            <person name="Zel Zion U."/>
            <person name="Chan C.X."/>
            <person name="Stephens T.G."/>
            <person name="Weber A.P.M."/>
            <person name="Boo G.H."/>
            <person name="Boo S.M."/>
            <person name="Kim K.M."/>
            <person name="Shin Y."/>
            <person name="Jung M."/>
            <person name="Lee S.J."/>
            <person name="Yim H.S."/>
            <person name="Lee J.H."/>
            <person name="Bhattacharya D."/>
            <person name="Yoon H.S."/>
        </authorList>
    </citation>
    <scope>NUCLEOTIDE SEQUENCE [LARGE SCALE GENOMIC DNA]</scope>
    <source>
        <strain evidence="1 2">SKKU-2015</strain>
        <tissue evidence="1">Whole body</tissue>
    </source>
</reference>
<name>A0A2V3IU30_9FLOR</name>
<protein>
    <submittedName>
        <fullName evidence="1">Uncharacterized protein</fullName>
    </submittedName>
</protein>
<comment type="caution">
    <text evidence="1">The sequence shown here is derived from an EMBL/GenBank/DDBJ whole genome shotgun (WGS) entry which is preliminary data.</text>
</comment>
<dbReference type="Proteomes" id="UP000247409">
    <property type="component" value="Unassembled WGS sequence"/>
</dbReference>
<dbReference type="AlphaFoldDB" id="A0A2V3IU30"/>
<dbReference type="EMBL" id="NBIV01000056">
    <property type="protein sequence ID" value="PXF45611.1"/>
    <property type="molecule type" value="Genomic_DNA"/>
</dbReference>
<gene>
    <name evidence="1" type="ORF">BWQ96_04616</name>
</gene>
<accession>A0A2V3IU30</accession>